<reference evidence="1 2" key="1">
    <citation type="journal article" date="2010" name="Proc. Natl. Acad. Sci. U.S.A.">
        <title>Insights into evolution of multicellular fungi from the assembled chromosomes of the mushroom Coprinopsis cinerea (Coprinus cinereus).</title>
        <authorList>
            <person name="Stajich J.E."/>
            <person name="Wilke S.K."/>
            <person name="Ahren D."/>
            <person name="Au C.H."/>
            <person name="Birren B.W."/>
            <person name="Borodovsky M."/>
            <person name="Burns C."/>
            <person name="Canback B."/>
            <person name="Casselton L.A."/>
            <person name="Cheng C.K."/>
            <person name="Deng J."/>
            <person name="Dietrich F.S."/>
            <person name="Fargo D.C."/>
            <person name="Farman M.L."/>
            <person name="Gathman A.C."/>
            <person name="Goldberg J."/>
            <person name="Guigo R."/>
            <person name="Hoegger P.J."/>
            <person name="Hooker J.B."/>
            <person name="Huggins A."/>
            <person name="James T.Y."/>
            <person name="Kamada T."/>
            <person name="Kilaru S."/>
            <person name="Kodira C."/>
            <person name="Kues U."/>
            <person name="Kupfer D."/>
            <person name="Kwan H.S."/>
            <person name="Lomsadze A."/>
            <person name="Li W."/>
            <person name="Lilly W.W."/>
            <person name="Ma L.J."/>
            <person name="Mackey A.J."/>
            <person name="Manning G."/>
            <person name="Martin F."/>
            <person name="Muraguchi H."/>
            <person name="Natvig D.O."/>
            <person name="Palmerini H."/>
            <person name="Ramesh M.A."/>
            <person name="Rehmeyer C.J."/>
            <person name="Roe B.A."/>
            <person name="Shenoy N."/>
            <person name="Stanke M."/>
            <person name="Ter-Hovhannisyan V."/>
            <person name="Tunlid A."/>
            <person name="Velagapudi R."/>
            <person name="Vision T.J."/>
            <person name="Zeng Q."/>
            <person name="Zolan M.E."/>
            <person name="Pukkila P.J."/>
        </authorList>
    </citation>
    <scope>NUCLEOTIDE SEQUENCE [LARGE SCALE GENOMIC DNA]</scope>
    <source>
        <strain evidence="2">Okayama-7 / 130 / ATCC MYA-4618 / FGSC 9003</strain>
    </source>
</reference>
<dbReference type="EMBL" id="AACS02000004">
    <property type="protein sequence ID" value="EAU85359.2"/>
    <property type="molecule type" value="Genomic_DNA"/>
</dbReference>
<keyword evidence="2" id="KW-1185">Reference proteome</keyword>
<organism evidence="1 2">
    <name type="scientific">Coprinopsis cinerea (strain Okayama-7 / 130 / ATCC MYA-4618 / FGSC 9003)</name>
    <name type="common">Inky cap fungus</name>
    <name type="synonym">Hormographiella aspergillata</name>
    <dbReference type="NCBI Taxonomy" id="240176"/>
    <lineage>
        <taxon>Eukaryota</taxon>
        <taxon>Fungi</taxon>
        <taxon>Dikarya</taxon>
        <taxon>Basidiomycota</taxon>
        <taxon>Agaricomycotina</taxon>
        <taxon>Agaricomycetes</taxon>
        <taxon>Agaricomycetidae</taxon>
        <taxon>Agaricales</taxon>
        <taxon>Agaricineae</taxon>
        <taxon>Psathyrellaceae</taxon>
        <taxon>Coprinopsis</taxon>
    </lineage>
</organism>
<dbReference type="Proteomes" id="UP000001861">
    <property type="component" value="Unassembled WGS sequence"/>
</dbReference>
<dbReference type="VEuPathDB" id="FungiDB:CC1G_07053"/>
<protein>
    <submittedName>
        <fullName evidence="1">Uncharacterized protein</fullName>
    </submittedName>
</protein>
<comment type="caution">
    <text evidence="1">The sequence shown here is derived from an EMBL/GenBank/DDBJ whole genome shotgun (WGS) entry which is preliminary data.</text>
</comment>
<dbReference type="InParanoid" id="A8NU97"/>
<accession>A8NU97</accession>
<evidence type="ECO:0000313" key="2">
    <source>
        <dbReference type="Proteomes" id="UP000001861"/>
    </source>
</evidence>
<dbReference type="RefSeq" id="XP_001836406.2">
    <property type="nucleotide sequence ID" value="XM_001836354.2"/>
</dbReference>
<name>A8NU97_COPC7</name>
<dbReference type="GeneID" id="6012949"/>
<dbReference type="KEGG" id="cci:CC1G_07053"/>
<dbReference type="OMA" id="CKKKAPN"/>
<dbReference type="eggNOG" id="ENOG502T2EW">
    <property type="taxonomic scope" value="Eukaryota"/>
</dbReference>
<evidence type="ECO:0000313" key="1">
    <source>
        <dbReference type="EMBL" id="EAU85359.2"/>
    </source>
</evidence>
<sequence length="124" mass="13993">MNPIKYYTNVQDLRSYLLEILDTPSIDTVKDDEAFRSYISDTVVASRAVGCRRFTVQAVNYVMGEVVARAQCQLLRENARSVLTIGYLMGHSEGDLVMKDKNTIVSVFDSPEWTTLLSKYDSPS</sequence>
<gene>
    <name evidence="1" type="ORF">CC1G_07053</name>
</gene>
<dbReference type="HOGENOM" id="CLU_2003800_0_0_1"/>
<proteinExistence type="predicted"/>
<dbReference type="AlphaFoldDB" id="A8NU97"/>